<dbReference type="AlphaFoldDB" id="A0A0F9CCV0"/>
<comment type="caution">
    <text evidence="1">The sequence shown here is derived from an EMBL/GenBank/DDBJ whole genome shotgun (WGS) entry which is preliminary data.</text>
</comment>
<proteinExistence type="predicted"/>
<name>A0A0F9CCV0_9ZZZZ</name>
<organism evidence="1">
    <name type="scientific">marine sediment metagenome</name>
    <dbReference type="NCBI Taxonomy" id="412755"/>
    <lineage>
        <taxon>unclassified sequences</taxon>
        <taxon>metagenomes</taxon>
        <taxon>ecological metagenomes</taxon>
    </lineage>
</organism>
<sequence length="186" mass="20764">MTTATDDTTIARKLRLIRKHVNELTHLIPSDDAVADTTGLTREIERALGKYRLKLERSAAAEMEPIIDHDQSKRVDQRVRRAPVAVGKQYELVPKFKNEYTFNMPALVVGISDLLDTEIAKTLWSLIQSNAVKMTTGITAIQKYADNQGIQLKIEHKATVSNDDGLDGAWVGINRVQDGVERVAIK</sequence>
<accession>A0A0F9CCV0</accession>
<protein>
    <submittedName>
        <fullName evidence="1">Uncharacterized protein</fullName>
    </submittedName>
</protein>
<evidence type="ECO:0000313" key="1">
    <source>
        <dbReference type="EMBL" id="KKK94536.1"/>
    </source>
</evidence>
<reference evidence="1" key="1">
    <citation type="journal article" date="2015" name="Nature">
        <title>Complex archaea that bridge the gap between prokaryotes and eukaryotes.</title>
        <authorList>
            <person name="Spang A."/>
            <person name="Saw J.H."/>
            <person name="Jorgensen S.L."/>
            <person name="Zaremba-Niedzwiedzka K."/>
            <person name="Martijn J."/>
            <person name="Lind A.E."/>
            <person name="van Eijk R."/>
            <person name="Schleper C."/>
            <person name="Guy L."/>
            <person name="Ettema T.J."/>
        </authorList>
    </citation>
    <scope>NUCLEOTIDE SEQUENCE</scope>
</reference>
<dbReference type="EMBL" id="LAZR01047299">
    <property type="protein sequence ID" value="KKK94536.1"/>
    <property type="molecule type" value="Genomic_DNA"/>
</dbReference>
<gene>
    <name evidence="1" type="ORF">LCGC14_2681840</name>
</gene>